<proteinExistence type="predicted"/>
<feature type="non-terminal residue" evidence="3">
    <location>
        <position position="1"/>
    </location>
</feature>
<protein>
    <submittedName>
        <fullName evidence="3">Uncharacterized protein</fullName>
    </submittedName>
</protein>
<accession>A0AAV0LXR7</accession>
<feature type="region of interest" description="Disordered" evidence="1">
    <location>
        <begin position="48"/>
        <end position="70"/>
    </location>
</feature>
<dbReference type="AlphaFoldDB" id="A0AAV0LXR7"/>
<organism evidence="3 4">
    <name type="scientific">Linum tenue</name>
    <dbReference type="NCBI Taxonomy" id="586396"/>
    <lineage>
        <taxon>Eukaryota</taxon>
        <taxon>Viridiplantae</taxon>
        <taxon>Streptophyta</taxon>
        <taxon>Embryophyta</taxon>
        <taxon>Tracheophyta</taxon>
        <taxon>Spermatophyta</taxon>
        <taxon>Magnoliopsida</taxon>
        <taxon>eudicotyledons</taxon>
        <taxon>Gunneridae</taxon>
        <taxon>Pentapetalae</taxon>
        <taxon>rosids</taxon>
        <taxon>fabids</taxon>
        <taxon>Malpighiales</taxon>
        <taxon>Linaceae</taxon>
        <taxon>Linum</taxon>
    </lineage>
</organism>
<feature type="chain" id="PRO_5043538634" evidence="2">
    <location>
        <begin position="22"/>
        <end position="135"/>
    </location>
</feature>
<comment type="caution">
    <text evidence="3">The sequence shown here is derived from an EMBL/GenBank/DDBJ whole genome shotgun (WGS) entry which is preliminary data.</text>
</comment>
<keyword evidence="4" id="KW-1185">Reference proteome</keyword>
<name>A0AAV0LXR7_9ROSI</name>
<evidence type="ECO:0000256" key="2">
    <source>
        <dbReference type="SAM" id="SignalP"/>
    </source>
</evidence>
<evidence type="ECO:0000313" key="3">
    <source>
        <dbReference type="EMBL" id="CAI0438341.1"/>
    </source>
</evidence>
<keyword evidence="2" id="KW-0732">Signal</keyword>
<dbReference type="EMBL" id="CAMGYJ010000006">
    <property type="protein sequence ID" value="CAI0438341.1"/>
    <property type="molecule type" value="Genomic_DNA"/>
</dbReference>
<sequence>FFSIIFVVVIIIIAILVFCQGEAERDKERSQRTHCGVRWTRGEEEIHSSNLVSQQPSVPGAASTSRGRVRLQSAARCPDDPLSRARLHRRRHFILKDHQSHRKTHSTQVYLECNTHYILLSLPGDRKMTRRWSRL</sequence>
<feature type="signal peptide" evidence="2">
    <location>
        <begin position="1"/>
        <end position="21"/>
    </location>
</feature>
<feature type="compositionally biased region" description="Polar residues" evidence="1">
    <location>
        <begin position="48"/>
        <end position="66"/>
    </location>
</feature>
<reference evidence="3" key="1">
    <citation type="submission" date="2022-08" db="EMBL/GenBank/DDBJ databases">
        <authorList>
            <person name="Gutierrez-Valencia J."/>
        </authorList>
    </citation>
    <scope>NUCLEOTIDE SEQUENCE</scope>
</reference>
<dbReference type="Proteomes" id="UP001154282">
    <property type="component" value="Unassembled WGS sequence"/>
</dbReference>
<evidence type="ECO:0000256" key="1">
    <source>
        <dbReference type="SAM" id="MobiDB-lite"/>
    </source>
</evidence>
<gene>
    <name evidence="3" type="ORF">LITE_LOCUS25777</name>
</gene>
<evidence type="ECO:0000313" key="4">
    <source>
        <dbReference type="Proteomes" id="UP001154282"/>
    </source>
</evidence>